<dbReference type="InterPro" id="IPR000473">
    <property type="entry name" value="Ribosomal_bL36"/>
</dbReference>
<evidence type="ECO:0000313" key="7">
    <source>
        <dbReference type="Proteomes" id="UP000005273"/>
    </source>
</evidence>
<evidence type="ECO:0000256" key="5">
    <source>
        <dbReference type="RuleBase" id="RU000571"/>
    </source>
</evidence>
<dbReference type="GO" id="GO:1990904">
    <property type="term" value="C:ribonucleoprotein complex"/>
    <property type="evidence" value="ECO:0007669"/>
    <property type="project" value="UniProtKB-KW"/>
</dbReference>
<dbReference type="GO" id="GO:0006412">
    <property type="term" value="P:translation"/>
    <property type="evidence" value="ECO:0007669"/>
    <property type="project" value="UniProtKB-UniRule"/>
</dbReference>
<dbReference type="eggNOG" id="COG0257">
    <property type="taxonomic scope" value="Bacteria"/>
</dbReference>
<organism evidence="6 7">
    <name type="scientific">Acetomicrobium hydrogeniformans ATCC BAA-1850</name>
    <dbReference type="NCBI Taxonomy" id="592015"/>
    <lineage>
        <taxon>Bacteria</taxon>
        <taxon>Thermotogati</taxon>
        <taxon>Synergistota</taxon>
        <taxon>Synergistia</taxon>
        <taxon>Synergistales</taxon>
        <taxon>Acetomicrobiaceae</taxon>
        <taxon>Acetomicrobium</taxon>
    </lineage>
</organism>
<evidence type="ECO:0000256" key="2">
    <source>
        <dbReference type="ARBA" id="ARBA00022980"/>
    </source>
</evidence>
<dbReference type="InterPro" id="IPR035977">
    <property type="entry name" value="Ribosomal_bL36_sp"/>
</dbReference>
<dbReference type="GO" id="GO:0005840">
    <property type="term" value="C:ribosome"/>
    <property type="evidence" value="ECO:0007669"/>
    <property type="project" value="UniProtKB-KW"/>
</dbReference>
<reference evidence="7" key="1">
    <citation type="submission" date="2012-09" db="EMBL/GenBank/DDBJ databases">
        <authorList>
            <person name="Weinstock G."/>
            <person name="Sodergren E."/>
            <person name="Clifton S."/>
            <person name="Fulton L."/>
            <person name="Fulton B."/>
            <person name="Courtney L."/>
            <person name="Fronick C."/>
            <person name="Harrison M."/>
            <person name="Strong C."/>
            <person name="Farmer C."/>
            <person name="Delehaunty K."/>
            <person name="Markovic C."/>
            <person name="Hall O."/>
            <person name="Minx P."/>
            <person name="Tomlinson C."/>
            <person name="Mitreva M."/>
            <person name="Nelson J."/>
            <person name="Hou S."/>
            <person name="Wollam A."/>
            <person name="Pepin K.H."/>
            <person name="Johnson M."/>
            <person name="Bhonagiri V."/>
            <person name="Nash W.E."/>
            <person name="Suruliraj S."/>
            <person name="Warren W."/>
            <person name="Chinwalla A."/>
            <person name="Mardis E.R."/>
            <person name="Wilson R.K."/>
        </authorList>
    </citation>
    <scope>NUCLEOTIDE SEQUENCE [LARGE SCALE GENOMIC DNA]</scope>
    <source>
        <strain evidence="7">OS1</strain>
    </source>
</reference>
<comment type="caution">
    <text evidence="6">The sequence shown here is derived from an EMBL/GenBank/DDBJ whole genome shotgun (WGS) entry which is preliminary data.</text>
</comment>
<dbReference type="Proteomes" id="UP000005273">
    <property type="component" value="Unassembled WGS sequence"/>
</dbReference>
<accession>A0A0T5XBU8</accession>
<dbReference type="PANTHER" id="PTHR42888">
    <property type="entry name" value="50S RIBOSOMAL PROTEIN L36, CHLOROPLASTIC"/>
    <property type="match status" value="1"/>
</dbReference>
<dbReference type="GO" id="GO:0005737">
    <property type="term" value="C:cytoplasm"/>
    <property type="evidence" value="ECO:0007669"/>
    <property type="project" value="UniProtKB-ARBA"/>
</dbReference>
<evidence type="ECO:0000256" key="1">
    <source>
        <dbReference type="ARBA" id="ARBA00007645"/>
    </source>
</evidence>
<dbReference type="EMBL" id="ACJX03000001">
    <property type="protein sequence ID" value="KRT35836.1"/>
    <property type="molecule type" value="Genomic_DNA"/>
</dbReference>
<dbReference type="SUPFAM" id="SSF57840">
    <property type="entry name" value="Ribosomal protein L36"/>
    <property type="match status" value="1"/>
</dbReference>
<dbReference type="HAMAP" id="MF_00251">
    <property type="entry name" value="Ribosomal_bL36"/>
    <property type="match status" value="1"/>
</dbReference>
<dbReference type="NCBIfam" id="TIGR01022">
    <property type="entry name" value="rpmJ_bact"/>
    <property type="match status" value="1"/>
</dbReference>
<dbReference type="STRING" id="592015.HMPREF1705_04680"/>
<dbReference type="GO" id="GO:0003735">
    <property type="term" value="F:structural constituent of ribosome"/>
    <property type="evidence" value="ECO:0007669"/>
    <property type="project" value="InterPro"/>
</dbReference>
<dbReference type="AlphaFoldDB" id="A0A0T5XBU8"/>
<keyword evidence="3 4" id="KW-0687">Ribonucleoprotein</keyword>
<dbReference type="Pfam" id="PF00444">
    <property type="entry name" value="Ribosomal_L36"/>
    <property type="match status" value="1"/>
</dbReference>
<evidence type="ECO:0000256" key="3">
    <source>
        <dbReference type="ARBA" id="ARBA00023274"/>
    </source>
</evidence>
<sequence length="55" mass="6530">MYIDINSFKGGSKKMKVRPSVKPICEHCQVIRRHGKVWIICKRDPKHKQRQGARR</sequence>
<comment type="similarity">
    <text evidence="1 4 5">Belongs to the bacterial ribosomal protein bL36 family.</text>
</comment>
<keyword evidence="7" id="KW-1185">Reference proteome</keyword>
<dbReference type="PANTHER" id="PTHR42888:SF1">
    <property type="entry name" value="LARGE RIBOSOMAL SUBUNIT PROTEIN BL36C"/>
    <property type="match status" value="1"/>
</dbReference>
<name>A0A0T5XBU8_9BACT</name>
<protein>
    <recommendedName>
        <fullName evidence="4">Large ribosomal subunit protein bL36</fullName>
    </recommendedName>
</protein>
<evidence type="ECO:0000256" key="4">
    <source>
        <dbReference type="HAMAP-Rule" id="MF_00251"/>
    </source>
</evidence>
<proteinExistence type="inferred from homology"/>
<gene>
    <name evidence="4" type="primary">rpmJ</name>
    <name evidence="6" type="ORF">HMPREF1705_04680</name>
</gene>
<keyword evidence="2 4" id="KW-0689">Ribosomal protein</keyword>
<evidence type="ECO:0000313" key="6">
    <source>
        <dbReference type="EMBL" id="KRT35836.1"/>
    </source>
</evidence>
<dbReference type="PROSITE" id="PS00828">
    <property type="entry name" value="RIBOSOMAL_L36"/>
    <property type="match status" value="1"/>
</dbReference>